<keyword evidence="2" id="KW-1185">Reference proteome</keyword>
<dbReference type="STRING" id="48256.CLHUN_11070"/>
<name>A0A1V4SMY2_RUMHU</name>
<dbReference type="AlphaFoldDB" id="A0A1V4SMY2"/>
<dbReference type="Proteomes" id="UP000191554">
    <property type="component" value="Unassembled WGS sequence"/>
</dbReference>
<proteinExistence type="predicted"/>
<gene>
    <name evidence="1" type="ORF">CLHUN_11070</name>
</gene>
<evidence type="ECO:0000313" key="2">
    <source>
        <dbReference type="Proteomes" id="UP000191554"/>
    </source>
</evidence>
<evidence type="ECO:0000313" key="1">
    <source>
        <dbReference type="EMBL" id="OPX45220.1"/>
    </source>
</evidence>
<protein>
    <submittedName>
        <fullName evidence="1">Uncharacterized protein</fullName>
    </submittedName>
</protein>
<reference evidence="1 2" key="1">
    <citation type="submission" date="2017-03" db="EMBL/GenBank/DDBJ databases">
        <title>Genome sequence of Clostridium hungatei DSM 14427.</title>
        <authorList>
            <person name="Poehlein A."/>
            <person name="Daniel R."/>
        </authorList>
    </citation>
    <scope>NUCLEOTIDE SEQUENCE [LARGE SCALE GENOMIC DNA]</scope>
    <source>
        <strain evidence="1 2">DSM 14427</strain>
    </source>
</reference>
<dbReference type="OrthoDB" id="4770574at2"/>
<dbReference type="RefSeq" id="WP_080063550.1">
    <property type="nucleotide sequence ID" value="NZ_MZGX01000005.1"/>
</dbReference>
<organism evidence="1 2">
    <name type="scientific">Ruminiclostridium hungatei</name>
    <name type="common">Clostridium hungatei</name>
    <dbReference type="NCBI Taxonomy" id="48256"/>
    <lineage>
        <taxon>Bacteria</taxon>
        <taxon>Bacillati</taxon>
        <taxon>Bacillota</taxon>
        <taxon>Clostridia</taxon>
        <taxon>Eubacteriales</taxon>
        <taxon>Oscillospiraceae</taxon>
        <taxon>Ruminiclostridium</taxon>
    </lineage>
</organism>
<sequence>MEAYDMKVKNLLVEIGMPENDAEDCINYLNGRMGNSNFINSLPYIDMYMLEEEVQDRIRALYLDARKGKADISGNLFKLLFGVGKQSLFNLIKPYEI</sequence>
<accession>A0A1V4SMY2</accession>
<comment type="caution">
    <text evidence="1">The sequence shown here is derived from an EMBL/GenBank/DDBJ whole genome shotgun (WGS) entry which is preliminary data.</text>
</comment>
<dbReference type="EMBL" id="MZGX01000005">
    <property type="protein sequence ID" value="OPX45220.1"/>
    <property type="molecule type" value="Genomic_DNA"/>
</dbReference>